<keyword evidence="7" id="KW-1185">Reference proteome</keyword>
<evidence type="ECO:0000256" key="3">
    <source>
        <dbReference type="ARBA" id="ARBA00022989"/>
    </source>
</evidence>
<reference evidence="6 7" key="1">
    <citation type="submission" date="2017-08" db="EMBL/GenBank/DDBJ databases">
        <title>Draft genome sequence of filamentous cyanobacterium Calothrix elsteri CCALA 953.</title>
        <authorList>
            <person name="Gagunashvili A.N."/>
            <person name="Elster J."/>
            <person name="Andresson O.S."/>
        </authorList>
    </citation>
    <scope>NUCLEOTIDE SEQUENCE [LARGE SCALE GENOMIC DNA]</scope>
    <source>
        <strain evidence="6 7">CCALA 953</strain>
    </source>
</reference>
<evidence type="ECO:0000256" key="4">
    <source>
        <dbReference type="ARBA" id="ARBA00023136"/>
    </source>
</evidence>
<comment type="subcellular location">
    <subcellularLocation>
        <location evidence="1">Membrane</location>
        <topology evidence="1">Multi-pass membrane protein</topology>
    </subcellularLocation>
</comment>
<dbReference type="EMBL" id="NTFS01000093">
    <property type="protein sequence ID" value="PAX55903.1"/>
    <property type="molecule type" value="Genomic_DNA"/>
</dbReference>
<dbReference type="InterPro" id="IPR019109">
    <property type="entry name" value="MamF_MmsF"/>
</dbReference>
<gene>
    <name evidence="6" type="ORF">CK510_10690</name>
</gene>
<dbReference type="Proteomes" id="UP000218238">
    <property type="component" value="Unassembled WGS sequence"/>
</dbReference>
<evidence type="ECO:0000256" key="1">
    <source>
        <dbReference type="ARBA" id="ARBA00004141"/>
    </source>
</evidence>
<name>A0A2A2TJW3_9CYAN</name>
<feature type="transmembrane region" description="Helical" evidence="5">
    <location>
        <begin position="12"/>
        <end position="36"/>
    </location>
</feature>
<protein>
    <recommendedName>
        <fullName evidence="8">DUF4870 domain-containing protein</fullName>
    </recommendedName>
</protein>
<evidence type="ECO:0000256" key="2">
    <source>
        <dbReference type="ARBA" id="ARBA00022692"/>
    </source>
</evidence>
<dbReference type="RefSeq" id="WP_095721685.1">
    <property type="nucleotide sequence ID" value="NZ_NTFS01000093.1"/>
</dbReference>
<evidence type="ECO:0008006" key="8">
    <source>
        <dbReference type="Google" id="ProtNLM"/>
    </source>
</evidence>
<sequence length="111" mass="12562">MNELEKRKLLSVLCHASPFLSFLVLSVAVPIIIMATTDDSVVKANAKEALNFFINLFIYGIIAFILTFVLIGFLLYLVLFAISIILPIIAVIKVINNPEEPYRYPFIFRLV</sequence>
<evidence type="ECO:0000313" key="7">
    <source>
        <dbReference type="Proteomes" id="UP000218238"/>
    </source>
</evidence>
<feature type="transmembrane region" description="Helical" evidence="5">
    <location>
        <begin position="56"/>
        <end position="89"/>
    </location>
</feature>
<keyword evidence="2 5" id="KW-0812">Transmembrane</keyword>
<keyword evidence="4 5" id="KW-0472">Membrane</keyword>
<accession>A0A2A2TJW3</accession>
<dbReference type="Pfam" id="PF09685">
    <property type="entry name" value="MamF_MmsF"/>
    <property type="match status" value="1"/>
</dbReference>
<dbReference type="AlphaFoldDB" id="A0A2A2TJW3"/>
<evidence type="ECO:0000256" key="5">
    <source>
        <dbReference type="SAM" id="Phobius"/>
    </source>
</evidence>
<organism evidence="6 7">
    <name type="scientific">Brunnivagina elsteri CCALA 953</name>
    <dbReference type="NCBI Taxonomy" id="987040"/>
    <lineage>
        <taxon>Bacteria</taxon>
        <taxon>Bacillati</taxon>
        <taxon>Cyanobacteriota</taxon>
        <taxon>Cyanophyceae</taxon>
        <taxon>Nostocales</taxon>
        <taxon>Calotrichaceae</taxon>
        <taxon>Brunnivagina</taxon>
    </lineage>
</organism>
<keyword evidence="3 5" id="KW-1133">Transmembrane helix</keyword>
<comment type="caution">
    <text evidence="6">The sequence shown here is derived from an EMBL/GenBank/DDBJ whole genome shotgun (WGS) entry which is preliminary data.</text>
</comment>
<dbReference type="OrthoDB" id="425405at2"/>
<proteinExistence type="predicted"/>
<evidence type="ECO:0000313" key="6">
    <source>
        <dbReference type="EMBL" id="PAX55903.1"/>
    </source>
</evidence>